<accession>A0A9P5ZT09</accession>
<gene>
    <name evidence="1" type="ORF">BDN71DRAFT_1509323</name>
</gene>
<sequence length="76" mass="8885">MIDYGATEHDDNDGEHVDLTLKLQMQKHAVAGDNPMLIWRDERDQFIEEFLNLEAPHCDLDTHQCPNCKEPVLNYF</sequence>
<protein>
    <submittedName>
        <fullName evidence="1">Uncharacterized protein</fullName>
    </submittedName>
</protein>
<dbReference type="Proteomes" id="UP000807025">
    <property type="component" value="Unassembled WGS sequence"/>
</dbReference>
<comment type="caution">
    <text evidence="1">The sequence shown here is derived from an EMBL/GenBank/DDBJ whole genome shotgun (WGS) entry which is preliminary data.</text>
</comment>
<name>A0A9P5ZT09_PLEER</name>
<keyword evidence="2" id="KW-1185">Reference proteome</keyword>
<evidence type="ECO:0000313" key="1">
    <source>
        <dbReference type="EMBL" id="KAF9492628.1"/>
    </source>
</evidence>
<organism evidence="1 2">
    <name type="scientific">Pleurotus eryngii</name>
    <name type="common">Boletus of the steppes</name>
    <dbReference type="NCBI Taxonomy" id="5323"/>
    <lineage>
        <taxon>Eukaryota</taxon>
        <taxon>Fungi</taxon>
        <taxon>Dikarya</taxon>
        <taxon>Basidiomycota</taxon>
        <taxon>Agaricomycotina</taxon>
        <taxon>Agaricomycetes</taxon>
        <taxon>Agaricomycetidae</taxon>
        <taxon>Agaricales</taxon>
        <taxon>Pleurotineae</taxon>
        <taxon>Pleurotaceae</taxon>
        <taxon>Pleurotus</taxon>
    </lineage>
</organism>
<dbReference type="EMBL" id="MU154598">
    <property type="protein sequence ID" value="KAF9492628.1"/>
    <property type="molecule type" value="Genomic_DNA"/>
</dbReference>
<proteinExistence type="predicted"/>
<evidence type="ECO:0000313" key="2">
    <source>
        <dbReference type="Proteomes" id="UP000807025"/>
    </source>
</evidence>
<reference evidence="1" key="1">
    <citation type="submission" date="2020-11" db="EMBL/GenBank/DDBJ databases">
        <authorList>
            <consortium name="DOE Joint Genome Institute"/>
            <person name="Ahrendt S."/>
            <person name="Riley R."/>
            <person name="Andreopoulos W."/>
            <person name="Labutti K."/>
            <person name="Pangilinan J."/>
            <person name="Ruiz-Duenas F.J."/>
            <person name="Barrasa J.M."/>
            <person name="Sanchez-Garcia M."/>
            <person name="Camarero S."/>
            <person name="Miyauchi S."/>
            <person name="Serrano A."/>
            <person name="Linde D."/>
            <person name="Babiker R."/>
            <person name="Drula E."/>
            <person name="Ayuso-Fernandez I."/>
            <person name="Pacheco R."/>
            <person name="Padilla G."/>
            <person name="Ferreira P."/>
            <person name="Barriuso J."/>
            <person name="Kellner H."/>
            <person name="Castanera R."/>
            <person name="Alfaro M."/>
            <person name="Ramirez L."/>
            <person name="Pisabarro A.G."/>
            <person name="Kuo A."/>
            <person name="Tritt A."/>
            <person name="Lipzen A."/>
            <person name="He G."/>
            <person name="Yan M."/>
            <person name="Ng V."/>
            <person name="Cullen D."/>
            <person name="Martin F."/>
            <person name="Rosso M.-N."/>
            <person name="Henrissat B."/>
            <person name="Hibbett D."/>
            <person name="Martinez A.T."/>
            <person name="Grigoriev I.V."/>
        </authorList>
    </citation>
    <scope>NUCLEOTIDE SEQUENCE</scope>
    <source>
        <strain evidence="1">ATCC 90797</strain>
    </source>
</reference>
<dbReference type="AlphaFoldDB" id="A0A9P5ZT09"/>